<accession>A0A5C6S9J2</accession>
<dbReference type="AlphaFoldDB" id="A0A5C6S9J2"/>
<feature type="region of interest" description="Disordered" evidence="1">
    <location>
        <begin position="197"/>
        <end position="251"/>
    </location>
</feature>
<name>A0A5C6S9J2_9RHOB</name>
<evidence type="ECO:0000313" key="2">
    <source>
        <dbReference type="EMBL" id="TXB70732.1"/>
    </source>
</evidence>
<comment type="caution">
    <text evidence="2">The sequence shown here is derived from an EMBL/GenBank/DDBJ whole genome shotgun (WGS) entry which is preliminary data.</text>
</comment>
<evidence type="ECO:0000313" key="3">
    <source>
        <dbReference type="Proteomes" id="UP000321562"/>
    </source>
</evidence>
<evidence type="ECO:0000256" key="1">
    <source>
        <dbReference type="SAM" id="MobiDB-lite"/>
    </source>
</evidence>
<proteinExistence type="predicted"/>
<dbReference type="OrthoDB" id="8478628at2"/>
<dbReference type="RefSeq" id="WP_147096217.1">
    <property type="nucleotide sequence ID" value="NZ_JBHUFH010000002.1"/>
</dbReference>
<dbReference type="Proteomes" id="UP000321562">
    <property type="component" value="Unassembled WGS sequence"/>
</dbReference>
<dbReference type="InterPro" id="IPR009922">
    <property type="entry name" value="DUF1457"/>
</dbReference>
<sequence length="251" mass="27048">MSDDFDQCDPPGADIAAIGGDVVQFALAAGTDPARVVATMRSYWQSLRNGRAVPDRADVEPKGIRTALDYAFILERIAPGAARFRLAGRHLVDLMGMEVRGMPVCSLFNPSSRGRLSDVLETVFKGPQIADLSLRSDAAYGRPALEGRMLFLPLKSDLGDVTRALGCLATSGNIGRGPRRFDLVSDTVMPVISGAQPLMPGPGGFDEPPTPWRPPANRIARTAIPESETPEERRARFHVVPTLPSHAPQKP</sequence>
<gene>
    <name evidence="2" type="ORF">FQV27_02415</name>
</gene>
<protein>
    <submittedName>
        <fullName evidence="2">PAS domain-containing protein</fullName>
    </submittedName>
</protein>
<dbReference type="Pfam" id="PF07310">
    <property type="entry name" value="PAS_5"/>
    <property type="match status" value="1"/>
</dbReference>
<dbReference type="EMBL" id="VOPL01000001">
    <property type="protein sequence ID" value="TXB70732.1"/>
    <property type="molecule type" value="Genomic_DNA"/>
</dbReference>
<keyword evidence="3" id="KW-1185">Reference proteome</keyword>
<organism evidence="2 3">
    <name type="scientific">Paracoccus aurantiacus</name>
    <dbReference type="NCBI Taxonomy" id="2599412"/>
    <lineage>
        <taxon>Bacteria</taxon>
        <taxon>Pseudomonadati</taxon>
        <taxon>Pseudomonadota</taxon>
        <taxon>Alphaproteobacteria</taxon>
        <taxon>Rhodobacterales</taxon>
        <taxon>Paracoccaceae</taxon>
        <taxon>Paracoccus</taxon>
    </lineage>
</organism>
<reference evidence="2 3" key="1">
    <citation type="submission" date="2019-08" db="EMBL/GenBank/DDBJ databases">
        <authorList>
            <person name="Ye J."/>
        </authorList>
    </citation>
    <scope>NUCLEOTIDE SEQUENCE [LARGE SCALE GENOMIC DNA]</scope>
    <source>
        <strain evidence="2 3">TK008</strain>
    </source>
</reference>